<dbReference type="EMBL" id="VWXF01000001">
    <property type="protein sequence ID" value="NIF20004.1"/>
    <property type="molecule type" value="Genomic_DNA"/>
</dbReference>
<comment type="caution">
    <text evidence="1">The sequence shown here is derived from an EMBL/GenBank/DDBJ whole genome shotgun (WGS) entry which is preliminary data.</text>
</comment>
<reference evidence="1 2" key="1">
    <citation type="journal article" date="2019" name="bioRxiv">
        <title>Bacteria contribute to plant secondary compound degradation in a generalist herbivore system.</title>
        <authorList>
            <person name="Francoeur C.B."/>
            <person name="Khadempour L."/>
            <person name="Moreira-Soto R.D."/>
            <person name="Gotting K."/>
            <person name="Book A.J."/>
            <person name="Pinto-Tomas A.A."/>
            <person name="Keefover-Ring K."/>
            <person name="Currie C.R."/>
        </authorList>
    </citation>
    <scope>NUCLEOTIDE SEQUENCE [LARGE SCALE GENOMIC DNA]</scope>
    <source>
        <strain evidence="1">Acro-835</strain>
    </source>
</reference>
<organism evidence="1 2">
    <name type="scientific">Candidatus Pantoea multigeneris</name>
    <dbReference type="NCBI Taxonomy" id="2608357"/>
    <lineage>
        <taxon>Bacteria</taxon>
        <taxon>Pseudomonadati</taxon>
        <taxon>Pseudomonadota</taxon>
        <taxon>Gammaproteobacteria</taxon>
        <taxon>Enterobacterales</taxon>
        <taxon>Erwiniaceae</taxon>
        <taxon>Pantoea</taxon>
    </lineage>
</organism>
<evidence type="ECO:0000313" key="2">
    <source>
        <dbReference type="Proteomes" id="UP001515683"/>
    </source>
</evidence>
<name>A0ABX0R8L5_9GAMM</name>
<dbReference type="RefSeq" id="WP_167011777.1">
    <property type="nucleotide sequence ID" value="NZ_VWXF01000001.1"/>
</dbReference>
<protein>
    <recommendedName>
        <fullName evidence="3">C2 domain-containing protein</fullName>
    </recommendedName>
</protein>
<dbReference type="Proteomes" id="UP001515683">
    <property type="component" value="Unassembled WGS sequence"/>
</dbReference>
<proteinExistence type="predicted"/>
<evidence type="ECO:0008006" key="3">
    <source>
        <dbReference type="Google" id="ProtNLM"/>
    </source>
</evidence>
<accession>A0ABX0R8L5</accession>
<sequence>MAVHTGMQRENIFRGDVEGWKALTSLNLPDFDLPVGTKIQYAFSYVVVENGKSRTVVKKGSITLRTGRNRDWHQEFGIELNKIIESDADLRGIFDVDTLEHTRWRDSYWGGDFLIITICI</sequence>
<keyword evidence="2" id="KW-1185">Reference proteome</keyword>
<evidence type="ECO:0000313" key="1">
    <source>
        <dbReference type="EMBL" id="NIF20004.1"/>
    </source>
</evidence>
<gene>
    <name evidence="1" type="ORF">F3J40_00005</name>
</gene>